<sequence length="472" mass="50329">MVASRLRVAAAVLVAAATATVMAAPRSVPSVSGLQSGPPVVPRNLAVLAPPSADVFYRVPDGLSGVKPGTILRHRRPPNPIATFGIFPLRLKDSYQLLYRTTDSLGNATATVVTVLVPFDADYGKVLSYQVAEDAASIDCAPSYAFQFDHARGPDRGTILTEAELLLVQAALQQGWIVIVPDFLGPKAAFLANELAGQATLDGIRAAINSAPLTGISSRPRVAMWGYSGGSLASLWAAELQPTYAPELGSLIAGAAVGGTVPNISSVVNSINKKPSAGLIPAGMVGLANQHADLDALLQKHVLPQYKDEFFSPRRQCFEANNKRFANKDVAGMLDDPTLIFRHPLAVALTAKNKLGNATPEIPLFVYKSTRDEISRVAETDTLVRKYCAQGTSVKYVRDMAFDHSGLAIAGAPGALLWLKDTLNGRERRGHKCVTMTVPSSLLDPRVWFVLPRILVDALLAALGRRIGPPFD</sequence>
<keyword evidence="1" id="KW-0378">Hydrolase</keyword>
<dbReference type="SUPFAM" id="SSF53474">
    <property type="entry name" value="alpha/beta-Hydrolases"/>
    <property type="match status" value="1"/>
</dbReference>
<dbReference type="OrthoDB" id="2373480at2759"/>
<dbReference type="InterPro" id="IPR005152">
    <property type="entry name" value="Lipase_secreted"/>
</dbReference>
<comment type="caution">
    <text evidence="3">The sequence shown here is derived from an EMBL/GenBank/DDBJ whole genome shotgun (WGS) entry which is preliminary data.</text>
</comment>
<organism evidence="3 4">
    <name type="scientific">Ophiocordyceps camponoti-rufipedis</name>
    <dbReference type="NCBI Taxonomy" id="2004952"/>
    <lineage>
        <taxon>Eukaryota</taxon>
        <taxon>Fungi</taxon>
        <taxon>Dikarya</taxon>
        <taxon>Ascomycota</taxon>
        <taxon>Pezizomycotina</taxon>
        <taxon>Sordariomycetes</taxon>
        <taxon>Hypocreomycetidae</taxon>
        <taxon>Hypocreales</taxon>
        <taxon>Ophiocordycipitaceae</taxon>
        <taxon>Ophiocordyceps</taxon>
    </lineage>
</organism>
<name>A0A2C5XIM4_9HYPO</name>
<dbReference type="Gene3D" id="1.10.260.130">
    <property type="match status" value="1"/>
</dbReference>
<dbReference type="GO" id="GO:0016042">
    <property type="term" value="P:lipid catabolic process"/>
    <property type="evidence" value="ECO:0007669"/>
    <property type="project" value="InterPro"/>
</dbReference>
<keyword evidence="4" id="KW-1185">Reference proteome</keyword>
<dbReference type="Pfam" id="PF03583">
    <property type="entry name" value="LIP"/>
    <property type="match status" value="1"/>
</dbReference>
<feature type="chain" id="PRO_5012089821" description="Triacylglycerol lipase" evidence="2">
    <location>
        <begin position="24"/>
        <end position="472"/>
    </location>
</feature>
<evidence type="ECO:0000313" key="3">
    <source>
        <dbReference type="EMBL" id="PHH73779.1"/>
    </source>
</evidence>
<dbReference type="GO" id="GO:0004806">
    <property type="term" value="F:triacylglycerol lipase activity"/>
    <property type="evidence" value="ECO:0007669"/>
    <property type="project" value="InterPro"/>
</dbReference>
<dbReference type="PIRSF" id="PIRSF029171">
    <property type="entry name" value="Esterase_LipA"/>
    <property type="match status" value="1"/>
</dbReference>
<proteinExistence type="predicted"/>
<dbReference type="PANTHER" id="PTHR34853:SF5">
    <property type="entry name" value="LIP-DOMAIN-CONTAINING PROTEIN-RELATED"/>
    <property type="match status" value="1"/>
</dbReference>
<evidence type="ECO:0008006" key="5">
    <source>
        <dbReference type="Google" id="ProtNLM"/>
    </source>
</evidence>
<dbReference type="AlphaFoldDB" id="A0A2C5XIM4"/>
<feature type="signal peptide" evidence="2">
    <location>
        <begin position="1"/>
        <end position="23"/>
    </location>
</feature>
<dbReference type="Gene3D" id="3.40.50.1820">
    <property type="entry name" value="alpha/beta hydrolase"/>
    <property type="match status" value="1"/>
</dbReference>
<keyword evidence="2" id="KW-0732">Signal</keyword>
<dbReference type="EMBL" id="NJES01000318">
    <property type="protein sequence ID" value="PHH73779.1"/>
    <property type="molecule type" value="Genomic_DNA"/>
</dbReference>
<evidence type="ECO:0000313" key="4">
    <source>
        <dbReference type="Proteomes" id="UP000226431"/>
    </source>
</evidence>
<dbReference type="Proteomes" id="UP000226431">
    <property type="component" value="Unassembled WGS sequence"/>
</dbReference>
<dbReference type="PANTHER" id="PTHR34853">
    <property type="match status" value="1"/>
</dbReference>
<accession>A0A2C5XIM4</accession>
<evidence type="ECO:0000256" key="2">
    <source>
        <dbReference type="SAM" id="SignalP"/>
    </source>
</evidence>
<evidence type="ECO:0000256" key="1">
    <source>
        <dbReference type="ARBA" id="ARBA00022801"/>
    </source>
</evidence>
<reference evidence="3 4" key="1">
    <citation type="submission" date="2017-06" db="EMBL/GenBank/DDBJ databases">
        <title>Ant-infecting Ophiocordyceps genomes reveal a high diversity of potential behavioral manipulation genes and a possible major role for enterotoxins.</title>
        <authorList>
            <person name="De Bekker C."/>
            <person name="Evans H.C."/>
            <person name="Brachmann A."/>
            <person name="Hughes D.P."/>
        </authorList>
    </citation>
    <scope>NUCLEOTIDE SEQUENCE [LARGE SCALE GENOMIC DNA]</scope>
    <source>
        <strain evidence="3 4">Map16</strain>
    </source>
</reference>
<protein>
    <recommendedName>
        <fullName evidence="5">Triacylglycerol lipase</fullName>
    </recommendedName>
</protein>
<dbReference type="InterPro" id="IPR029058">
    <property type="entry name" value="AB_hydrolase_fold"/>
</dbReference>
<gene>
    <name evidence="3" type="ORF">CDD80_3566</name>
</gene>